<dbReference type="OrthoDB" id="2720594at2"/>
<proteinExistence type="predicted"/>
<reference evidence="1 2" key="1">
    <citation type="submission" date="2018-12" db="EMBL/GenBank/DDBJ databases">
        <title>Bacillus chawlae sp. nov., Bacillus glennii sp. nov., and Bacillus saganii sp. nov. Isolated from the Vehicle Assembly Building at Kennedy Space Center where the Viking Spacecraft were Assembled.</title>
        <authorList>
            <person name="Seuylemezian A."/>
            <person name="Vaishampayan P."/>
        </authorList>
    </citation>
    <scope>NUCLEOTIDE SEQUENCE [LARGE SCALE GENOMIC DNA]</scope>
    <source>
        <strain evidence="1 2">L5</strain>
    </source>
</reference>
<evidence type="ECO:0000313" key="2">
    <source>
        <dbReference type="Proteomes" id="UP000267430"/>
    </source>
</evidence>
<organism evidence="1 2">
    <name type="scientific">Peribacillus cavernae</name>
    <dbReference type="NCBI Taxonomy" id="1674310"/>
    <lineage>
        <taxon>Bacteria</taxon>
        <taxon>Bacillati</taxon>
        <taxon>Bacillota</taxon>
        <taxon>Bacilli</taxon>
        <taxon>Bacillales</taxon>
        <taxon>Bacillaceae</taxon>
        <taxon>Peribacillus</taxon>
    </lineage>
</organism>
<keyword evidence="2" id="KW-1185">Reference proteome</keyword>
<dbReference type="SUPFAM" id="SSF54427">
    <property type="entry name" value="NTF2-like"/>
    <property type="match status" value="1"/>
</dbReference>
<dbReference type="Proteomes" id="UP000267430">
    <property type="component" value="Unassembled WGS sequence"/>
</dbReference>
<dbReference type="EMBL" id="RYZZ01000001">
    <property type="protein sequence ID" value="RUQ32863.1"/>
    <property type="molecule type" value="Genomic_DNA"/>
</dbReference>
<accession>A0A433HX02</accession>
<gene>
    <name evidence="1" type="ORF">ELQ35_00825</name>
</gene>
<protein>
    <recommendedName>
        <fullName evidence="3">DUF4440 domain-containing protein</fullName>
    </recommendedName>
</protein>
<dbReference type="InterPro" id="IPR032710">
    <property type="entry name" value="NTF2-like_dom_sf"/>
</dbReference>
<comment type="caution">
    <text evidence="1">The sequence shown here is derived from an EMBL/GenBank/DDBJ whole genome shotgun (WGS) entry which is preliminary data.</text>
</comment>
<name>A0A433HX02_9BACI</name>
<dbReference type="Gene3D" id="3.10.450.100">
    <property type="entry name" value="NTF2-like, domain 1"/>
    <property type="match status" value="1"/>
</dbReference>
<dbReference type="AlphaFoldDB" id="A0A433HX02"/>
<evidence type="ECO:0008006" key="3">
    <source>
        <dbReference type="Google" id="ProtNLM"/>
    </source>
</evidence>
<evidence type="ECO:0000313" key="1">
    <source>
        <dbReference type="EMBL" id="RUQ32863.1"/>
    </source>
</evidence>
<sequence>MFVLIIIAIIIFFSVKMFFLLKNEPEDLVKEFYSYEAEGDFGQSWELLHSDMKEKFPNKNAYIQNRSHVFMQHMEVETFKFEIGDSKKRKEWKARKGSTSLKEVYEIPVTQTFDSRFGKFTLQQNCFVTIEKDEWKLLWDYNY</sequence>